<dbReference type="PDB" id="2M7W">
    <property type="method" value="NMR"/>
    <property type="chains" value="A/B/C=1-59"/>
</dbReference>
<reference evidence="10 11" key="8">
    <citation type="journal article" date="2019" name="PLoS Pathog.">
        <title>Alternative conformations of a major antigenic site on RSV F.</title>
        <authorList>
            <person name="Jones H.G."/>
            <person name="Battles M.B."/>
            <person name="Lin C.C."/>
            <person name="Bianchi S."/>
            <person name="Corti D."/>
            <person name="McLellan J.S."/>
        </authorList>
    </citation>
    <scope>X-RAY CRYSTALLOGRAPHY (3.50 ANGSTROMS) OF 1-28</scope>
</reference>
<reference evidence="6" key="3">
    <citation type="journal article" date="2017" name="Nat. Commun.">
        <title>Therapeutic efficacy of a respiratory syncytial virus fusion inhibitor.</title>
        <authorList>
            <person name="Roymans D."/>
            <person name="Alnajjar S.S."/>
            <person name="Battles M.B."/>
            <person name="Sitthicharoenchai P."/>
            <person name="Furmanova-Hollenstein P."/>
            <person name="Rigaux P."/>
            <person name="Berg J.V.D."/>
            <person name="Kwanten L."/>
            <person name="Ginderen M.V."/>
            <person name="Verheyen N."/>
            <person name="Vranckx L."/>
            <person name="Jaensch S."/>
            <person name="Arnoult E."/>
            <person name="Voorzaat R."/>
            <person name="Gallup J.M."/>
            <person name="Larios-Mora A."/>
            <person name="Crabbe M."/>
            <person name="Huntjens D."/>
            <person name="Raboisson P."/>
            <person name="Langedijk J.P."/>
            <person name="Ackermann M.R."/>
            <person name="McLellan J.S."/>
            <person name="Vendeville S."/>
            <person name="Koul A."/>
        </authorList>
    </citation>
    <scope>X-RAY CRYSTALLOGRAPHY (2.50 ANGSTROMS) OF 1-28</scope>
</reference>
<reference evidence="21" key="16">
    <citation type="journal article" date="2024" name="J. Med. Chem.">
        <title>Spiro-Azetidine Oxindoles as Long-Acting Injectables for Pre-Exposure Prophylaxis against Respiratory Syncytial Virus Infections.</title>
        <authorList>
            <person name="Kesteleyn B."/>
            <person name="Herschke F."/>
            <person name="Darville N."/>
            <person name="Stoops B."/>
            <person name="Jacobs T."/>
            <person name="Jacoby E."/>
            <person name="Shaffer P."/>
            <person name="Lammens L."/>
            <person name="Van Rompaey D."/>
            <person name="Matcha K."/>
            <person name="Martinez Lamenca C."/>
            <person name="Coesemans E."/>
            <person name="Hache G."/>
            <person name="Pieters S."/>
            <person name="Lecomte M."/>
            <person name="Hu L."/>
            <person name="Demin S."/>
            <person name="Milligan C."/>
            <person name="Abeywickrema P."/>
            <person name="De Bruyn S."/>
            <person name="Van Den Berg J."/>
            <person name="Ysebaert N."/>
            <person name="De Zwart L."/>
            <person name="Najera I."/>
            <person name="Rigaux P."/>
            <person name="Roymans D."/>
            <person name="Jonckers T.H.M."/>
        </authorList>
    </citation>
    <scope>X-RAY CRYSTALLOGRAPHY (2.07 ANGSTROMS) OF 1-28</scope>
</reference>
<dbReference type="PDB" id="2LP7">
    <property type="method" value="NMR"/>
    <property type="chains" value="A/B/C=1-59"/>
</dbReference>
<dbReference type="ABCD" id="M1E1E4">
    <property type="antibodies" value="4 sequenced antibodies"/>
</dbReference>
<evidence type="ECO:0007829" key="19">
    <source>
        <dbReference type="PDB" id="7ZRV"/>
    </source>
</evidence>
<reference evidence="8" key="5">
    <citation type="journal article" date="2018" name="J. Virol.">
        <title>Structural Basis for the Broad, Antibody-Mediated Neutralization of H5N1 Influenza Virus.</title>
        <authorList>
            <person name="Lin Q."/>
            <person name="Li T."/>
            <person name="Chen Y."/>
            <person name="Lau S.Y."/>
            <person name="Wei M."/>
            <person name="Zhang Y."/>
            <person name="Zhang Z."/>
            <person name="Yao Q."/>
            <person name="Li J."/>
            <person name="Li Z."/>
            <person name="Wang D."/>
            <person name="Zheng Q."/>
            <person name="Yu H."/>
            <person name="Gu Y."/>
            <person name="Zhang J."/>
            <person name="Chen H."/>
            <person name="Li S."/>
            <person name="Xia N."/>
        </authorList>
    </citation>
    <scope>X-RAY CRYSTALLOGRAPHY (2.33 ANGSTROMS) OF 1-28</scope>
</reference>
<dbReference type="PDBsum" id="6CXC"/>
<evidence type="ECO:0007829" key="3">
    <source>
        <dbReference type="PDB" id="2LP7"/>
    </source>
</evidence>
<dbReference type="PDB" id="6VKD">
    <property type="method" value="X-ray"/>
    <property type="resolution" value="2.50 A"/>
    <property type="chains" value="F=1-28"/>
</dbReference>
<dbReference type="PDB" id="6VKE">
    <property type="method" value="X-ray"/>
    <property type="resolution" value="2.10 A"/>
    <property type="chains" value="F=1-28"/>
</dbReference>
<name>M1E1E4_HV1</name>
<dbReference type="Pfam" id="PF07921">
    <property type="entry name" value="Fibritin_C"/>
    <property type="match status" value="1"/>
</dbReference>
<evidence type="ECO:0007829" key="18">
    <source>
        <dbReference type="PDB" id="7QTI"/>
    </source>
</evidence>
<dbReference type="EMDB" id="EMD-22804"/>
<dbReference type="EMDB" id="EMD-14141"/>
<dbReference type="PDBsum" id="2LP7"/>
<evidence type="ECO:0007829" key="21">
    <source>
        <dbReference type="PDB" id="9BJM"/>
    </source>
</evidence>
<evidence type="ECO:0007829" key="5">
    <source>
        <dbReference type="PDB" id="5I08"/>
    </source>
</evidence>
<dbReference type="PDB" id="5I08">
    <property type="method" value="EM"/>
    <property type="resolution" value="4.04 A"/>
    <property type="chains" value="A/B/C=1-27"/>
</dbReference>
<dbReference type="PDB" id="6DC3">
    <property type="method" value="X-ray"/>
    <property type="resolution" value="3.50 A"/>
    <property type="chains" value="F=1-28"/>
</dbReference>
<dbReference type="EMDB" id="EMD-14922"/>
<dbReference type="SMR" id="M1E1E4"/>
<evidence type="ECO:0007829" key="12">
    <source>
        <dbReference type="PDB" id="6OUS"/>
    </source>
</evidence>
<dbReference type="PDB" id="5KWW">
    <property type="method" value="X-ray"/>
    <property type="resolution" value="2.50 A"/>
    <property type="chains" value="F=1-28"/>
</dbReference>
<dbReference type="Gene3D" id="6.20.230.10">
    <property type="match status" value="1"/>
</dbReference>
<dbReference type="PDBsum" id="6A0Z"/>
<dbReference type="PDB" id="9BJM">
    <property type="method" value="X-ray"/>
    <property type="resolution" value="2.07 A"/>
    <property type="chains" value="A=1-28"/>
</dbReference>
<reference evidence="16" key="11">
    <citation type="journal article" date="2021" name="Nat. Commun.">
        <title>Stabilizing the closed SARS-CoV-2 spike trimer.</title>
        <authorList>
            <person name="Juraszek J."/>
            <person name="Rutten L."/>
            <person name="Blokland S."/>
            <person name="Bouchier P."/>
            <person name="Voorzaat R."/>
            <person name="Ritschel T."/>
            <person name="Bakkers M.J.G."/>
            <person name="Renault L.L.R."/>
            <person name="Langedijk J.P.M."/>
        </authorList>
    </citation>
    <scope>STRUCTURE BY ELECTRON MICROSCOPY (2.92 ANGSTROMS) OF 1-28</scope>
</reference>
<dbReference type="PDBsum" id="5I08"/>
<evidence type="ECO:0007829" key="8">
    <source>
        <dbReference type="PDB" id="6A0Z"/>
    </source>
</evidence>
<dbReference type="EMDB" id="EMD-11719"/>
<dbReference type="PDB" id="7ZRV">
    <property type="method" value="EM"/>
    <property type="resolution" value="2.80 A"/>
    <property type="chains" value="A/B/C=1-30"/>
</dbReference>
<reference evidence="5" key="2">
    <citation type="journal article" date="2016" name="Nature">
        <title>Pre-fusion structure of a human coronavirus spike protein.</title>
        <authorList>
            <person name="Kirchdoerfer R.N."/>
            <person name="Cottrell C.A."/>
            <person name="Wang N."/>
            <person name="Pallesen J."/>
            <person name="Yassine H.M."/>
            <person name="Turner H.L."/>
            <person name="Corbett K.S."/>
            <person name="Graham B.S."/>
            <person name="McLellan J.S."/>
            <person name="Ward A.B."/>
        </authorList>
    </citation>
    <scope>STRUCTURE BY ELECTRON MICROSCOPY (4.04 ANGSTROMS) OF 1-27</scope>
</reference>
<proteinExistence type="evidence at protein level"/>
<dbReference type="EMDB" id="EMD-23211"/>
<evidence type="ECO:0000259" key="1">
    <source>
        <dbReference type="Pfam" id="PF07921"/>
    </source>
</evidence>
<dbReference type="PDBsum" id="6OUS"/>
<organism evidence="2">
    <name type="scientific">Human immunodeficiency virus type 1</name>
    <name type="common">HIV-1</name>
    <dbReference type="NCBI Taxonomy" id="11676"/>
    <lineage>
        <taxon>Viruses</taxon>
        <taxon>Riboviria</taxon>
        <taxon>Pararnavirae</taxon>
        <taxon>Artverviricota</taxon>
        <taxon>Revtraviricetes</taxon>
        <taxon>Ortervirales</taxon>
        <taxon>Retroviridae</taxon>
        <taxon>Orthoretrovirinae</taxon>
        <taxon>Lentivirus</taxon>
        <taxon>Lentivirus humimdef1</taxon>
    </lineage>
</organism>
<dbReference type="EMDB" id="EMD-23933"/>
<evidence type="ECO:0007829" key="4">
    <source>
        <dbReference type="PDB" id="2M7W"/>
    </source>
</evidence>
<reference evidence="15" key="10">
    <citation type="journal article" date="2020" name="PLoS Pathog.">
        <title>Antibody recognition of the Pneumovirus fusion protein trimer interface.</title>
        <authorList>
            <person name="Huang J."/>
            <person name="Diaz D."/>
            <person name="Mousa J.J."/>
        </authorList>
    </citation>
    <scope>X-RAY CRYSTALLOGRAPHY (3.10 ANGSTROMS) OF 1-28</scope>
</reference>
<evidence type="ECO:0007829" key="10">
    <source>
        <dbReference type="PDB" id="6DC3"/>
    </source>
</evidence>
<dbReference type="SUPFAM" id="SSF58046">
    <property type="entry name" value="Fibritin"/>
    <property type="match status" value="1"/>
</dbReference>
<dbReference type="PDB" id="6CXC">
    <property type="method" value="EM"/>
    <property type="resolution" value="3.90 A"/>
    <property type="chains" value="A/B/C/D/E/F=1-30"/>
</dbReference>
<organismHost>
    <name type="scientific">Homo sapiens</name>
    <name type="common">Human</name>
    <dbReference type="NCBI Taxonomy" id="9606"/>
</organismHost>
<dbReference type="PDBsum" id="6DC5"/>
<dbReference type="PDBsum" id="5KWW"/>
<protein>
    <submittedName>
        <fullName evidence="2">Envelope glycoprotein</fullName>
    </submittedName>
</protein>
<dbReference type="PDBsum" id="6DC3"/>
<reference evidence="3 4" key="1">
    <citation type="journal article" date="2014" name="Proc. Natl. Acad. Sci. U.S.A.">
        <title>Structure of an HIV-1-neutralizing antibody target, the lipid-bound gp41 envelope membrane proximal region trimer.</title>
        <authorList>
            <person name="Reardon P.N."/>
            <person name="Sage H."/>
            <person name="Dennison S.M."/>
            <person name="Martin J.W."/>
            <person name="Donald B.R."/>
            <person name="Alam S.M."/>
            <person name="Haynes B.F."/>
            <person name="Spicer L.D."/>
        </authorList>
    </citation>
    <scope>STRUCTURE BY NMR</scope>
</reference>
<keyword evidence="3 4" id="KW-0002">3D-structure</keyword>
<evidence type="ECO:0007829" key="20">
    <source>
        <dbReference type="PDB" id="8HFX"/>
    </source>
</evidence>
<reference evidence="12" key="6">
    <citation type="journal article" date="2019" name="Nat. Commun.">
        <title>A potent broadly neutralizing human RSV antibody targets conserved site IV of the fusion glycoprotein.</title>
        <authorList>
            <person name="Tang A."/>
            <person name="Chen Z."/>
            <person name="Cox K.S."/>
            <person name="Su H.P."/>
            <person name="Callahan C."/>
            <person name="Fridman A."/>
            <person name="Zhang L."/>
            <person name="Patel S.B."/>
            <person name="Cejas P.J."/>
            <person name="Swoyer R."/>
            <person name="Touch S."/>
            <person name="Citron M.P."/>
            <person name="Govindarajan D."/>
            <person name="Luo B."/>
            <person name="Eddins M."/>
            <person name="Reid J.C."/>
            <person name="Soisson S.M."/>
            <person name="Galli J."/>
            <person name="Wang D."/>
            <person name="Wen Z."/>
            <person name="Heidecker G.J."/>
            <person name="Casimiro D.R."/>
            <person name="DiStefano D.J."/>
            <person name="Vora K.A."/>
        </authorList>
    </citation>
    <scope>X-RAY CRYSTALLOGRAPHY (3.40 ANGSTROMS) OF 1-28</scope>
</reference>
<reference evidence="19" key="15">
    <citation type="journal article" date="2023" name="Nature">
        <title>De novo design of protein interactions with learned surface fingerprints.</title>
        <authorList>
            <person name="Gainza P."/>
            <person name="Wehrle S."/>
            <person name="Van Hall-Beauvais A."/>
            <person name="Marchand A."/>
            <person name="Scheck A."/>
            <person name="Harteveld Z."/>
            <person name="Buckley S."/>
            <person name="Ni D."/>
            <person name="Tan S."/>
            <person name="Sverrisson F."/>
            <person name="Goverde C."/>
            <person name="Turelli P."/>
            <person name="Raclot C."/>
            <person name="Teslenko A."/>
            <person name="Pacesa M."/>
            <person name="Rosset S."/>
            <person name="Georgeon S."/>
            <person name="Marsden J."/>
            <person name="Petruzzella A."/>
            <person name="Liu K."/>
            <person name="Xu Z."/>
            <person name="Chai Y."/>
            <person name="Han P."/>
            <person name="Gao G.F."/>
            <person name="Oricchio E."/>
            <person name="Fierz B."/>
            <person name="Trono D."/>
            <person name="Stahlberg H."/>
            <person name="Bronstein M."/>
            <person name="Correia B.E."/>
        </authorList>
    </citation>
    <scope>STRUCTURE BY ELECTRON MICROSCOPY (2.80 ANGSTROMS) OF 1-30</scope>
</reference>
<reference evidence="13 14" key="9">
    <citation type="journal article" date="2020" name="J. Med. Chem.">
        <title>Discovery of 3-({5-Chloro-1-[3-(methylsulfonyl)propyl]-1&lt;i&gt;H&lt;/i&gt;-indol-2-yl}methyl)-1-(2,2,2-trifluoroethyl)-1,3-dihydro-2&lt;i&gt;H&lt;/i&gt;-imidazo[4,5-&lt;i&gt;c&lt;/i&gt;]pyridin-2-one (JNJ-53718678), a Potent and Orally Bioavailable Fusion Inhibitor of Respiratory Syncytial Virus.</title>
        <authorList>
            <person name="Vendeville S."/>
            <person name="Tahri A."/>
            <person name="Hu L."/>
            <person name="Demin S."/>
            <person name="Cooymans L."/>
            <person name="Vos A."/>
            <person name="Kwanten L."/>
            <person name="Van den Berg J."/>
            <person name="Battles M.B."/>
            <person name="McLellan J.S."/>
            <person name="Koul A."/>
            <person name="Raboisson P."/>
            <person name="Roymans D."/>
            <person name="Jonckers T.H.M."/>
        </authorList>
    </citation>
    <scope>X-RAY CRYSTALLOGRAPHY (2.10 ANGSTROMS) OF 1-28</scope>
</reference>
<dbReference type="EMDB" id="EMD-31624"/>
<dbReference type="PDB" id="6W16">
    <property type="method" value="X-ray"/>
    <property type="resolution" value="3.10 A"/>
    <property type="chains" value="F=1-28"/>
</dbReference>
<dbReference type="PDBsum" id="5U68"/>
<evidence type="ECO:0007829" key="15">
    <source>
        <dbReference type="PDB" id="6W16"/>
    </source>
</evidence>
<dbReference type="EMDB" id="EMD-7774"/>
<reference evidence="20" key="14">
    <citation type="journal article" date="2023" name="J. Virol.">
        <title>Structural basis of white-tailed deer, &lt;i&gt;Odocoileus virginianus&lt;/i&gt;, ACE2 recognizing all the SARS-CoV-2 variants of concern with high affinity.</title>
        <authorList>
            <person name="Han P."/>
            <person name="Meng Y."/>
            <person name="Zhang D."/>
            <person name="Xu Z."/>
            <person name="Li Z."/>
            <person name="Pan X."/>
            <person name="Zhao Z."/>
            <person name="Li L."/>
            <person name="Tang L."/>
            <person name="Qi J."/>
            <person name="Liu K."/>
            <person name="Gao G.F."/>
        </authorList>
    </citation>
    <scope>STRUCTURE BY ELECTRON MICROSCOPY (2.98 ANGSTROMS) OF 1-29</scope>
</reference>
<accession>M1E1E4</accession>
<evidence type="ECO:0000313" key="2">
    <source>
        <dbReference type="PDB" id="2LP7"/>
    </source>
</evidence>
<dbReference type="PDB" id="6VKC">
    <property type="method" value="X-ray"/>
    <property type="resolution" value="2.60 A"/>
    <property type="chains" value="F=1-28"/>
</dbReference>
<evidence type="ECO:0007829" key="17">
    <source>
        <dbReference type="PDB" id="7FJN"/>
    </source>
</evidence>
<dbReference type="PDB" id="7QTI">
    <property type="method" value="EM"/>
    <property type="resolution" value="3.04 A"/>
    <property type="chains" value="A/D/K=1-30"/>
</dbReference>
<evidence type="ECO:0007829" key="7">
    <source>
        <dbReference type="PDB" id="5U68"/>
    </source>
</evidence>
<dbReference type="EMDB" id="EMD-34727"/>
<reference evidence="18" key="13">
    <citation type="journal article" date="2022" name="Nat. Microbiol.">
        <title>Patient-derived monoclonal antibody neutralizes SARS-CoV-2 Omicron variants and confers full protection in monkeys.</title>
        <authorList>
            <person name="Fenwick C."/>
            <person name="Turelli P."/>
            <person name="Ni D."/>
            <person name="Perez L."/>
            <person name="Lau K."/>
            <person name="Herate C."/>
            <person name="Marlin R."/>
            <person name="Lana E."/>
            <person name="Pellaton C."/>
            <person name="Raclot C."/>
            <person name="Esteves-Leuenberger L."/>
            <person name="Campos J."/>
            <person name="Farina A."/>
            <person name="Fiscalini F."/>
            <person name="Dereuddre-Bosquet N."/>
            <person name="Relouzat F."/>
            <person name="Abdelnabi R."/>
            <person name="Foo C.S."/>
            <person name="Neyts J."/>
            <person name="Leyssen P."/>
            <person name="Levy Y."/>
            <person name="Pojer F."/>
            <person name="Stahlberg H."/>
            <person name="LeGrand R."/>
            <person name="Trono D."/>
            <person name="Pantaleo G."/>
        </authorList>
    </citation>
    <scope>STRUCTURE BY ELECTRON MICROSCOPY (3.04 ANGSTROMS) OF 1-30</scope>
</reference>
<dbReference type="PDB" id="6OUS">
    <property type="method" value="X-ray"/>
    <property type="resolution" value="3.40 A"/>
    <property type="chains" value="B/D/F/H/J/L=1-28"/>
</dbReference>
<feature type="domain" description="Fibritin C-terminal" evidence="1">
    <location>
        <begin position="1"/>
        <end position="26"/>
    </location>
</feature>
<dbReference type="PDB" id="6A0Z">
    <property type="method" value="X-ray"/>
    <property type="resolution" value="2.33 A"/>
    <property type="chains" value="A=1-28"/>
</dbReference>
<dbReference type="PDBsum" id="2M7W"/>
<evidence type="ECO:0007829" key="13">
    <source>
        <dbReference type="PDB" id="6VKC"/>
    </source>
</evidence>
<dbReference type="PDB" id="8HFX">
    <property type="method" value="EM"/>
    <property type="resolution" value="2.98 A"/>
    <property type="chains" value="A/B/C=1-29"/>
</dbReference>
<evidence type="ECO:0007829" key="16">
    <source>
        <dbReference type="PDB" id="7AD1"/>
    </source>
</evidence>
<dbReference type="Gene3D" id="1.10.287.210">
    <property type="match status" value="1"/>
</dbReference>
<dbReference type="EvolutionaryTrace" id="M1E1E4"/>
<dbReference type="PDB" id="6DC5">
    <property type="method" value="X-ray"/>
    <property type="resolution" value="3.50 A"/>
    <property type="chains" value="A/D/G=1-28"/>
</dbReference>
<dbReference type="PDB" id="7FJN">
    <property type="method" value="EM"/>
    <property type="resolution" value="3.25 A"/>
    <property type="chains" value="A/B/C=1-28"/>
</dbReference>
<dbReference type="PDB" id="7AD1">
    <property type="method" value="EM"/>
    <property type="resolution" value="2.92 A"/>
    <property type="chains" value="A/B/C=1-28"/>
</dbReference>
<evidence type="ECO:0007829" key="14">
    <source>
        <dbReference type="PDB" id="6VKD"/>
    </source>
</evidence>
<reference evidence="17" key="12">
    <citation type="journal article" date="2022" name="IScience">
        <title>RBD trimer mRNA vaccine elicits broad and protective immune responses against SARS-CoV-2 variants.</title>
        <authorList>
            <person name="Liang Q."/>
            <person name="Wang Y."/>
            <person name="Zhang S."/>
            <person name="Sun J."/>
            <person name="Sun W."/>
            <person name="Li J."/>
            <person name="Liu Y."/>
            <person name="Li M."/>
            <person name="Cheng L."/>
            <person name="Jiang Y."/>
            <person name="Wang R."/>
            <person name="Zhang R."/>
            <person name="Yang Z."/>
            <person name="Ren Y."/>
            <person name="Chen P."/>
            <person name="Gao P."/>
            <person name="Yan H."/>
            <person name="Zhang Z."/>
            <person name="Zhang Q."/>
            <person name="Shi X."/>
            <person name="Wang J."/>
            <person name="Liu W."/>
            <person name="Wang X."/>
            <person name="Ying B."/>
            <person name="Zhao J."/>
            <person name="Qi H."/>
            <person name="Zhang L."/>
        </authorList>
    </citation>
    <scope>STRUCTURE BY ELECTRON MICROSCOPY (3.25 ANGSTROMS) OF 1-28</scope>
</reference>
<evidence type="ECO:0007829" key="11">
    <source>
        <dbReference type="PDB" id="6DC5"/>
    </source>
</evidence>
<sequence length="59" mass="7006">GYIPEAPRDGQAYVRKDGEWVLLSTFLGSSGNEQELLELDKWASLWNWFNITNWLWYIK</sequence>
<reference evidence="9" key="7">
    <citation type="journal article" date="2019" name="PLoS ONE">
        <title>Structure basis of neutralization by a novel site II/IV antibody against respiratory syncytial virus fusion protein.</title>
        <authorList>
            <person name="Xie Q."/>
            <person name="Wang Z."/>
            <person name="Ni F."/>
            <person name="Chen X."/>
            <person name="Ma J."/>
            <person name="Patel N."/>
            <person name="Lu H."/>
            <person name="Liu Y."/>
            <person name="Tian J.H."/>
            <person name="Flyer D."/>
            <person name="Massare M.J."/>
            <person name="Ellingsworth L."/>
            <person name="Glenn G."/>
            <person name="Smith G."/>
            <person name="Wang Q."/>
        </authorList>
    </citation>
    <scope>STRUCTURE BY ELECTRON MICROSCOPY (3.90 ANGSTROMS) OF 1-30</scope>
</reference>
<evidence type="ECO:0007829" key="6">
    <source>
        <dbReference type="PDB" id="5KWW"/>
    </source>
</evidence>
<dbReference type="PDB" id="5U68">
    <property type="method" value="X-ray"/>
    <property type="resolution" value="3.08 A"/>
    <property type="chains" value="A/B/C=1-28"/>
</dbReference>
<evidence type="ECO:0007829" key="9">
    <source>
        <dbReference type="PDB" id="6CXC"/>
    </source>
</evidence>
<dbReference type="InterPro" id="IPR012473">
    <property type="entry name" value="Fibritin_C"/>
</dbReference>
<reference evidence="7" key="4">
    <citation type="journal article" date="2017" name="Nat. Microbiol.">
        <title>Structural basis for antibody cross-neutralization of respiratory syncytial virus and human metapneumovirus.</title>
        <authorList>
            <person name="Wen X."/>
            <person name="Mousa J.J."/>
            <person name="Bates J.T."/>
            <person name="Lamb R.A."/>
            <person name="Crowe J.E."/>
            <person name="Jardetzky T.S."/>
        </authorList>
    </citation>
    <scope>X-RAY CRYSTALLOGRAPHY (3.08 ANGSTROMS) OF 1-28</scope>
</reference>